<sequence>MGCICSKQKYRIDGEHKKQKVPNKNQNGALQIEIVAPSVSTTTFPNPQSSGLHGLMVPQLAKSYAQMAMPAILEDKTNHLLLDTAQQKQQKRQQHQRCKTVGSGENGVLAERKSVLRRILSVSHISGENVDAGWPTWLSSVAGEAIKGWLPRRADSFEKLEQIGQGAYSSVHKALDLETGKFVALKKVRFLSSDPASVRFMAREIHILRQLDHPNVIKLEGLVASRTSTSLYLVFEYMEHDLAGLASTPGIKFTESQIKCFMQQLLRGLEHCHSRGVLHRDIKGSNLLIDNNGNLKIGDFGLATVYDPAKSQQLTSRVVTLWYRAPELLLGATDYGAAIDMWSAGCILAELLLGKPIMPGRTEVEQMHKIFKLCGSPSEEYWQRTKFPHATSFKPQQTYERQLAKTFRKVSPSALALVDKLLSMEPQDRGSAACALQNEFFTTEPLPCDPSSLPKFSPTKEFDARNRNKEVTTKNTEAARGRGLVSELLDAGQDKKLPRTPEYNTQGDLTLRGKPNVEAHYKVDPSRSVCNPSYVHSATMGNAEVSKLQILESSAAKTPELRTQKSQMSRATADFSNYSSKWEQGGMPRHQEPSMGGYVQKKSRIHCSGPLIQGGNIDDMLREHEKLMQEAFRTVKITNSRN</sequence>
<evidence type="ECO:0000256" key="4">
    <source>
        <dbReference type="ARBA" id="ARBA00022777"/>
    </source>
</evidence>
<dbReference type="EMBL" id="JASCZI010241744">
    <property type="protein sequence ID" value="MED6206227.1"/>
    <property type="molecule type" value="Genomic_DNA"/>
</dbReference>
<evidence type="ECO:0000313" key="9">
    <source>
        <dbReference type="Proteomes" id="UP001341840"/>
    </source>
</evidence>
<evidence type="ECO:0000256" key="6">
    <source>
        <dbReference type="PROSITE-ProRule" id="PRU10141"/>
    </source>
</evidence>
<organism evidence="8 9">
    <name type="scientific">Stylosanthes scabra</name>
    <dbReference type="NCBI Taxonomy" id="79078"/>
    <lineage>
        <taxon>Eukaryota</taxon>
        <taxon>Viridiplantae</taxon>
        <taxon>Streptophyta</taxon>
        <taxon>Embryophyta</taxon>
        <taxon>Tracheophyta</taxon>
        <taxon>Spermatophyta</taxon>
        <taxon>Magnoliopsida</taxon>
        <taxon>eudicotyledons</taxon>
        <taxon>Gunneridae</taxon>
        <taxon>Pentapetalae</taxon>
        <taxon>rosids</taxon>
        <taxon>fabids</taxon>
        <taxon>Fabales</taxon>
        <taxon>Fabaceae</taxon>
        <taxon>Papilionoideae</taxon>
        <taxon>50 kb inversion clade</taxon>
        <taxon>dalbergioids sensu lato</taxon>
        <taxon>Dalbergieae</taxon>
        <taxon>Pterocarpus clade</taxon>
        <taxon>Stylosanthes</taxon>
    </lineage>
</organism>
<reference evidence="8 9" key="1">
    <citation type="journal article" date="2023" name="Plants (Basel)">
        <title>Bridging the Gap: Combining Genomics and Transcriptomics Approaches to Understand Stylosanthes scabra, an Orphan Legume from the Brazilian Caatinga.</title>
        <authorList>
            <person name="Ferreira-Neto J.R.C."/>
            <person name="da Silva M.D."/>
            <person name="Binneck E."/>
            <person name="de Melo N.F."/>
            <person name="da Silva R.H."/>
            <person name="de Melo A.L.T.M."/>
            <person name="Pandolfi V."/>
            <person name="Bustamante F.O."/>
            <person name="Brasileiro-Vidal A.C."/>
            <person name="Benko-Iseppon A.M."/>
        </authorList>
    </citation>
    <scope>NUCLEOTIDE SEQUENCE [LARGE SCALE GENOMIC DNA]</scope>
    <source>
        <tissue evidence="8">Leaves</tissue>
    </source>
</reference>
<dbReference type="PROSITE" id="PS00107">
    <property type="entry name" value="PROTEIN_KINASE_ATP"/>
    <property type="match status" value="1"/>
</dbReference>
<accession>A0ABU6Y852</accession>
<keyword evidence="4" id="KW-0418">Kinase</keyword>
<dbReference type="Pfam" id="PF00069">
    <property type="entry name" value="Pkinase"/>
    <property type="match status" value="1"/>
</dbReference>
<dbReference type="Gene3D" id="3.30.200.20">
    <property type="entry name" value="Phosphorylase Kinase, domain 1"/>
    <property type="match status" value="1"/>
</dbReference>
<keyword evidence="3 6" id="KW-0547">Nucleotide-binding</keyword>
<dbReference type="InterPro" id="IPR011009">
    <property type="entry name" value="Kinase-like_dom_sf"/>
</dbReference>
<dbReference type="InterPro" id="IPR017441">
    <property type="entry name" value="Protein_kinase_ATP_BS"/>
</dbReference>
<evidence type="ECO:0000256" key="2">
    <source>
        <dbReference type="ARBA" id="ARBA00022679"/>
    </source>
</evidence>
<dbReference type="PANTHER" id="PTHR24056:SF384">
    <property type="entry name" value="PROTEIN KINASE SUPERFAMILY PROTEIN"/>
    <property type="match status" value="1"/>
</dbReference>
<keyword evidence="9" id="KW-1185">Reference proteome</keyword>
<evidence type="ECO:0000313" key="8">
    <source>
        <dbReference type="EMBL" id="MED6206227.1"/>
    </source>
</evidence>
<evidence type="ECO:0000256" key="3">
    <source>
        <dbReference type="ARBA" id="ARBA00022741"/>
    </source>
</evidence>
<evidence type="ECO:0000256" key="5">
    <source>
        <dbReference type="ARBA" id="ARBA00022840"/>
    </source>
</evidence>
<dbReference type="PANTHER" id="PTHR24056">
    <property type="entry name" value="CELL DIVISION PROTEIN KINASE"/>
    <property type="match status" value="1"/>
</dbReference>
<protein>
    <recommendedName>
        <fullName evidence="7">Protein kinase domain-containing protein</fullName>
    </recommendedName>
</protein>
<dbReference type="SMART" id="SM00220">
    <property type="entry name" value="S_TKc"/>
    <property type="match status" value="1"/>
</dbReference>
<dbReference type="InterPro" id="IPR050108">
    <property type="entry name" value="CDK"/>
</dbReference>
<evidence type="ECO:0000259" key="7">
    <source>
        <dbReference type="PROSITE" id="PS50011"/>
    </source>
</evidence>
<dbReference type="CDD" id="cd07840">
    <property type="entry name" value="STKc_CDK9_like"/>
    <property type="match status" value="1"/>
</dbReference>
<comment type="caution">
    <text evidence="8">The sequence shown here is derived from an EMBL/GenBank/DDBJ whole genome shotgun (WGS) entry which is preliminary data.</text>
</comment>
<dbReference type="SUPFAM" id="SSF56112">
    <property type="entry name" value="Protein kinase-like (PK-like)"/>
    <property type="match status" value="1"/>
</dbReference>
<gene>
    <name evidence="8" type="ORF">PIB30_024671</name>
</gene>
<dbReference type="PROSITE" id="PS50011">
    <property type="entry name" value="PROTEIN_KINASE_DOM"/>
    <property type="match status" value="1"/>
</dbReference>
<keyword evidence="5 6" id="KW-0067">ATP-binding</keyword>
<feature type="domain" description="Protein kinase" evidence="7">
    <location>
        <begin position="157"/>
        <end position="441"/>
    </location>
</feature>
<comment type="similarity">
    <text evidence="1">Belongs to the protein kinase superfamily. CMGC Ser/Thr protein kinase family. CDC2/CDKX subfamily.</text>
</comment>
<dbReference type="Proteomes" id="UP001341840">
    <property type="component" value="Unassembled WGS sequence"/>
</dbReference>
<dbReference type="Gene3D" id="1.10.510.10">
    <property type="entry name" value="Transferase(Phosphotransferase) domain 1"/>
    <property type="match status" value="1"/>
</dbReference>
<keyword evidence="2" id="KW-0808">Transferase</keyword>
<proteinExistence type="inferred from homology"/>
<name>A0ABU6Y852_9FABA</name>
<dbReference type="PROSITE" id="PS00108">
    <property type="entry name" value="PROTEIN_KINASE_ST"/>
    <property type="match status" value="1"/>
</dbReference>
<dbReference type="InterPro" id="IPR008271">
    <property type="entry name" value="Ser/Thr_kinase_AS"/>
</dbReference>
<evidence type="ECO:0000256" key="1">
    <source>
        <dbReference type="ARBA" id="ARBA00006485"/>
    </source>
</evidence>
<dbReference type="InterPro" id="IPR000719">
    <property type="entry name" value="Prot_kinase_dom"/>
</dbReference>
<feature type="binding site" evidence="6">
    <location>
        <position position="186"/>
    </location>
    <ligand>
        <name>ATP</name>
        <dbReference type="ChEBI" id="CHEBI:30616"/>
    </ligand>
</feature>